<organism evidence="2 3">
    <name type="scientific">Lactococcus allomyrinae</name>
    <dbReference type="NCBI Taxonomy" id="2419773"/>
    <lineage>
        <taxon>Bacteria</taxon>
        <taxon>Bacillati</taxon>
        <taxon>Bacillota</taxon>
        <taxon>Bacilli</taxon>
        <taxon>Lactobacillales</taxon>
        <taxon>Streptococcaceae</taxon>
        <taxon>Lactococcus</taxon>
    </lineage>
</organism>
<keyword evidence="1" id="KW-0472">Membrane</keyword>
<reference evidence="2 3" key="1">
    <citation type="submission" date="2018-09" db="EMBL/GenBank/DDBJ databases">
        <title>Genome sequencing of strain 1JSPR-7.</title>
        <authorList>
            <person name="Heo J."/>
            <person name="Kim S.-J."/>
            <person name="Kwon S.-W."/>
        </authorList>
    </citation>
    <scope>NUCLEOTIDE SEQUENCE [LARGE SCALE GENOMIC DNA]</scope>
    <source>
        <strain evidence="2 3">1JSPR-7</strain>
    </source>
</reference>
<keyword evidence="1" id="KW-1133">Transmembrane helix</keyword>
<name>A0A387BJC3_9LACT</name>
<dbReference type="EMBL" id="CP032627">
    <property type="protein sequence ID" value="AYG01147.1"/>
    <property type="molecule type" value="Genomic_DNA"/>
</dbReference>
<gene>
    <name evidence="2" type="ORF">D7I46_08590</name>
</gene>
<evidence type="ECO:0000256" key="1">
    <source>
        <dbReference type="SAM" id="Phobius"/>
    </source>
</evidence>
<accession>A0A387BJC3</accession>
<protein>
    <submittedName>
        <fullName evidence="2">Uncharacterized protein</fullName>
    </submittedName>
</protein>
<evidence type="ECO:0000313" key="3">
    <source>
        <dbReference type="Proteomes" id="UP000269374"/>
    </source>
</evidence>
<keyword evidence="3" id="KW-1185">Reference proteome</keyword>
<evidence type="ECO:0000313" key="2">
    <source>
        <dbReference type="EMBL" id="AYG01147.1"/>
    </source>
</evidence>
<sequence length="105" mass="12452">MAYRMPEKMEDEYENRHGFRSQDMKPMAILLGIWIFVAIFLVQGLILKGLFLLLTGFLSYYLLLPNKKGKYGSSKAVRNWQIYANFLFMDHHTYKPMNLEDHDEV</sequence>
<keyword evidence="1" id="KW-0812">Transmembrane</keyword>
<dbReference type="RefSeq" id="WP_120772527.1">
    <property type="nucleotide sequence ID" value="NZ_CP032627.1"/>
</dbReference>
<dbReference type="KEGG" id="lact:D7I46_08590"/>
<dbReference type="AlphaFoldDB" id="A0A387BJC3"/>
<proteinExistence type="predicted"/>
<dbReference type="Proteomes" id="UP000269374">
    <property type="component" value="Chromosome"/>
</dbReference>
<feature type="transmembrane region" description="Helical" evidence="1">
    <location>
        <begin position="26"/>
        <end position="43"/>
    </location>
</feature>